<dbReference type="InterPro" id="IPR002797">
    <property type="entry name" value="Polysacc_synth"/>
</dbReference>
<feature type="transmembrane region" description="Helical" evidence="6">
    <location>
        <begin position="35"/>
        <end position="54"/>
    </location>
</feature>
<feature type="transmembrane region" description="Helical" evidence="6">
    <location>
        <begin position="446"/>
        <end position="467"/>
    </location>
</feature>
<dbReference type="HOGENOM" id="CLU_022017_5_1_7"/>
<evidence type="ECO:0000256" key="4">
    <source>
        <dbReference type="ARBA" id="ARBA00022989"/>
    </source>
</evidence>
<keyword evidence="2" id="KW-1003">Cell membrane</keyword>
<dbReference type="CDD" id="cd13128">
    <property type="entry name" value="MATE_Wzx_like"/>
    <property type="match status" value="1"/>
</dbReference>
<dbReference type="Proteomes" id="UP000019141">
    <property type="component" value="Unassembled WGS sequence"/>
</dbReference>
<proteinExistence type="predicted"/>
<feature type="transmembrane region" description="Helical" evidence="6">
    <location>
        <begin position="330"/>
        <end position="351"/>
    </location>
</feature>
<protein>
    <submittedName>
        <fullName evidence="7">Uncharacterized protein</fullName>
    </submittedName>
</protein>
<gene>
    <name evidence="7" type="ORF">ETSY1_12160</name>
</gene>
<evidence type="ECO:0000256" key="1">
    <source>
        <dbReference type="ARBA" id="ARBA00004651"/>
    </source>
</evidence>
<keyword evidence="5 6" id="KW-0472">Membrane</keyword>
<comment type="caution">
    <text evidence="7">The sequence shown here is derived from an EMBL/GenBank/DDBJ whole genome shotgun (WGS) entry which is preliminary data.</text>
</comment>
<feature type="transmembrane region" description="Helical" evidence="6">
    <location>
        <begin position="181"/>
        <end position="198"/>
    </location>
</feature>
<dbReference type="Pfam" id="PF01943">
    <property type="entry name" value="Polysacc_synt"/>
    <property type="match status" value="1"/>
</dbReference>
<feature type="transmembrane region" description="Helical" evidence="6">
    <location>
        <begin position="415"/>
        <end position="434"/>
    </location>
</feature>
<dbReference type="PANTHER" id="PTHR30250:SF27">
    <property type="entry name" value="POLYSACCHARIDE BIOSYNTHESIS PROTEIN"/>
    <property type="match status" value="1"/>
</dbReference>
<comment type="subcellular location">
    <subcellularLocation>
        <location evidence="1">Cell membrane</location>
        <topology evidence="1">Multi-pass membrane protein</topology>
    </subcellularLocation>
</comment>
<dbReference type="EMBL" id="AZHW01000369">
    <property type="protein sequence ID" value="ETX00185.1"/>
    <property type="molecule type" value="Genomic_DNA"/>
</dbReference>
<evidence type="ECO:0000313" key="8">
    <source>
        <dbReference type="Proteomes" id="UP000019141"/>
    </source>
</evidence>
<keyword evidence="8" id="KW-1185">Reference proteome</keyword>
<evidence type="ECO:0000256" key="6">
    <source>
        <dbReference type="SAM" id="Phobius"/>
    </source>
</evidence>
<sequence length="518" mass="56760">MNMKPNPTSSSRAHADADENFKGAVRELGRGGRTAILFGLAGQIIRFVMQVMLGRILGAQVYGIYTLGRSALEILSRFGLIGLHNGVVHFIAIFNGEGDHARVRGTILTALALVAGTSSMAGIGLWWASEWIASSGFDKPALAPALRGFAVALPAYSTLLLLTSCARGLRHIGYYSGMTHMVHPLSVLLFVAGSFAIGMKLDGVLWGFGLSTALACVLMFVGLRRLFPSLLSFKEGFQFSASRILPFSAKVLFKDLSSRILTHLDRLMLGILGVASDVGIYGMSAFIGHRIDFFQRMFNSIFAPMIADLYHQGKHADMIRIFQTVSKWTLLLTLPVFFTFIFLGYAILELFGREFHAGWPTLMILSLGNLINVGVGPVGHMLIMTGRPGLELLNSWISGIANIVLNLWLIPRYGAFGAALATAITVTMLNLIRLSEVYCIHQCHPFRLGTLKVLAAFVLAGGSMWQLADIYQFALGGKVASMAGFLIMYVALLFCLGWDEEDQLVVRRLRRRFSRLRG</sequence>
<feature type="transmembrane region" description="Helical" evidence="6">
    <location>
        <begin position="106"/>
        <end position="128"/>
    </location>
</feature>
<keyword evidence="4 6" id="KW-1133">Transmembrane helix</keyword>
<evidence type="ECO:0000256" key="3">
    <source>
        <dbReference type="ARBA" id="ARBA00022692"/>
    </source>
</evidence>
<name>W4LQM6_ENTF1</name>
<evidence type="ECO:0000256" key="5">
    <source>
        <dbReference type="ARBA" id="ARBA00023136"/>
    </source>
</evidence>
<dbReference type="GO" id="GO:0005886">
    <property type="term" value="C:plasma membrane"/>
    <property type="evidence" value="ECO:0007669"/>
    <property type="project" value="UniProtKB-SubCell"/>
</dbReference>
<organism evidence="7 8">
    <name type="scientific">Entotheonella factor</name>
    <dbReference type="NCBI Taxonomy" id="1429438"/>
    <lineage>
        <taxon>Bacteria</taxon>
        <taxon>Pseudomonadati</taxon>
        <taxon>Nitrospinota/Tectimicrobiota group</taxon>
        <taxon>Candidatus Tectimicrobiota</taxon>
        <taxon>Candidatus Entotheonellia</taxon>
        <taxon>Candidatus Entotheonellales</taxon>
        <taxon>Candidatus Entotheonellaceae</taxon>
        <taxon>Candidatus Entotheonella</taxon>
    </lineage>
</organism>
<accession>W4LQM6</accession>
<feature type="transmembrane region" description="Helical" evidence="6">
    <location>
        <begin position="148"/>
        <end position="169"/>
    </location>
</feature>
<feature type="transmembrane region" description="Helical" evidence="6">
    <location>
        <begin position="357"/>
        <end position="378"/>
    </location>
</feature>
<reference evidence="7 8" key="1">
    <citation type="journal article" date="2014" name="Nature">
        <title>An environmental bacterial taxon with a large and distinct metabolic repertoire.</title>
        <authorList>
            <person name="Wilson M.C."/>
            <person name="Mori T."/>
            <person name="Ruckert C."/>
            <person name="Uria A.R."/>
            <person name="Helf M.J."/>
            <person name="Takada K."/>
            <person name="Gernert C."/>
            <person name="Steffens U.A."/>
            <person name="Heycke N."/>
            <person name="Schmitt S."/>
            <person name="Rinke C."/>
            <person name="Helfrich E.J."/>
            <person name="Brachmann A.O."/>
            <person name="Gurgui C."/>
            <person name="Wakimoto T."/>
            <person name="Kracht M."/>
            <person name="Crusemann M."/>
            <person name="Hentschel U."/>
            <person name="Abe I."/>
            <person name="Matsunaga S."/>
            <person name="Kalinowski J."/>
            <person name="Takeyama H."/>
            <person name="Piel J."/>
        </authorList>
    </citation>
    <scope>NUCLEOTIDE SEQUENCE [LARGE SCALE GENOMIC DNA]</scope>
    <source>
        <strain evidence="8">TSY1</strain>
    </source>
</reference>
<feature type="transmembrane region" description="Helical" evidence="6">
    <location>
        <begin position="74"/>
        <end position="94"/>
    </location>
</feature>
<dbReference type="AlphaFoldDB" id="W4LQM6"/>
<keyword evidence="3 6" id="KW-0812">Transmembrane</keyword>
<feature type="transmembrane region" description="Helical" evidence="6">
    <location>
        <begin position="479"/>
        <end position="498"/>
    </location>
</feature>
<dbReference type="InterPro" id="IPR050833">
    <property type="entry name" value="Poly_Biosynth_Transport"/>
</dbReference>
<feature type="transmembrane region" description="Helical" evidence="6">
    <location>
        <begin position="204"/>
        <end position="223"/>
    </location>
</feature>
<dbReference type="PANTHER" id="PTHR30250">
    <property type="entry name" value="PST FAMILY PREDICTED COLANIC ACID TRANSPORTER"/>
    <property type="match status" value="1"/>
</dbReference>
<feature type="transmembrane region" description="Helical" evidence="6">
    <location>
        <begin position="390"/>
        <end position="409"/>
    </location>
</feature>
<evidence type="ECO:0000313" key="7">
    <source>
        <dbReference type="EMBL" id="ETX00185.1"/>
    </source>
</evidence>
<evidence type="ECO:0000256" key="2">
    <source>
        <dbReference type="ARBA" id="ARBA00022475"/>
    </source>
</evidence>